<evidence type="ECO:0000313" key="3">
    <source>
        <dbReference type="Proteomes" id="UP000323917"/>
    </source>
</evidence>
<proteinExistence type="predicted"/>
<dbReference type="RefSeq" id="WP_148075527.1">
    <property type="nucleotide sequence ID" value="NZ_CP042913.1"/>
</dbReference>
<dbReference type="AlphaFoldDB" id="A0A5B9QI60"/>
<dbReference type="InterPro" id="IPR023210">
    <property type="entry name" value="NADP_OxRdtase_dom"/>
</dbReference>
<gene>
    <name evidence="2" type="primary">yhdN_2</name>
    <name evidence="2" type="ORF">Pr1d_46110</name>
</gene>
<evidence type="ECO:0000259" key="1">
    <source>
        <dbReference type="Pfam" id="PF00248"/>
    </source>
</evidence>
<keyword evidence="2" id="KW-0560">Oxidoreductase</keyword>
<dbReference type="PANTHER" id="PTHR43312:SF1">
    <property type="entry name" value="NADP-DEPENDENT OXIDOREDUCTASE DOMAIN-CONTAINING PROTEIN"/>
    <property type="match status" value="1"/>
</dbReference>
<keyword evidence="3" id="KW-1185">Reference proteome</keyword>
<dbReference type="Proteomes" id="UP000323917">
    <property type="component" value="Chromosome"/>
</dbReference>
<reference evidence="2 3" key="1">
    <citation type="submission" date="2019-08" db="EMBL/GenBank/DDBJ databases">
        <title>Deep-cultivation of Planctomycetes and their phenomic and genomic characterization uncovers novel biology.</title>
        <authorList>
            <person name="Wiegand S."/>
            <person name="Jogler M."/>
            <person name="Boedeker C."/>
            <person name="Pinto D."/>
            <person name="Vollmers J."/>
            <person name="Rivas-Marin E."/>
            <person name="Kohn T."/>
            <person name="Peeters S.H."/>
            <person name="Heuer A."/>
            <person name="Rast P."/>
            <person name="Oberbeckmann S."/>
            <person name="Bunk B."/>
            <person name="Jeske O."/>
            <person name="Meyerdierks A."/>
            <person name="Storesund J.E."/>
            <person name="Kallscheuer N."/>
            <person name="Luecker S."/>
            <person name="Lage O.M."/>
            <person name="Pohl T."/>
            <person name="Merkel B.J."/>
            <person name="Hornburger P."/>
            <person name="Mueller R.-W."/>
            <person name="Bruemmer F."/>
            <person name="Labrenz M."/>
            <person name="Spormann A.M."/>
            <person name="Op den Camp H."/>
            <person name="Overmann J."/>
            <person name="Amann R."/>
            <person name="Jetten M.S.M."/>
            <person name="Mascher T."/>
            <person name="Medema M.H."/>
            <person name="Devos D.P."/>
            <person name="Kaster A.-K."/>
            <person name="Ovreas L."/>
            <person name="Rohde M."/>
            <person name="Galperin M.Y."/>
            <person name="Jogler C."/>
        </authorList>
    </citation>
    <scope>NUCLEOTIDE SEQUENCE [LARGE SCALE GENOMIC DNA]</scope>
    <source>
        <strain evidence="2 3">Pr1d</strain>
    </source>
</reference>
<dbReference type="CDD" id="cd19086">
    <property type="entry name" value="AKR_AKR11C1"/>
    <property type="match status" value="1"/>
</dbReference>
<name>A0A5B9QI60_9BACT</name>
<accession>A0A5B9QI60</accession>
<evidence type="ECO:0000313" key="2">
    <source>
        <dbReference type="EMBL" id="QEG37270.1"/>
    </source>
</evidence>
<dbReference type="KEGG" id="bgok:Pr1d_46110"/>
<sequence>MQYRTLGKTDLRVSEIGLGCWQLGGDFGTMEDERAVAILDEAAKQGITFWDTADVYGAGLSESRIGRWCEENCDQAGQPRPTIVTKVGRSGELYPDKYTKERVRANLTASLERIGGDSLDLVQLHCVPIDLIKQGDILAWLEDFKSEGLIRHYGASVETIEEALYCVAQPGIATLQIIFSLFRQDAVEKLFAAAQRANVGIIVRLPLASGLLGGKMAASQQFAAEDHRHFNRDGQCFNVGETFAGLPFEKGVSLVEELKQLAPNDLPLGRFALRWILDHPAVSTIIAGSSRPEQVAENAQASDMAPLDGALHEELAAFYLARVRPLVRGAV</sequence>
<dbReference type="InterPro" id="IPR036812">
    <property type="entry name" value="NAD(P)_OxRdtase_dom_sf"/>
</dbReference>
<feature type="domain" description="NADP-dependent oxidoreductase" evidence="1">
    <location>
        <begin position="15"/>
        <end position="315"/>
    </location>
</feature>
<dbReference type="SUPFAM" id="SSF51430">
    <property type="entry name" value="NAD(P)-linked oxidoreductase"/>
    <property type="match status" value="1"/>
</dbReference>
<dbReference type="OrthoDB" id="9804790at2"/>
<dbReference type="InterPro" id="IPR053135">
    <property type="entry name" value="AKR2_Oxidoreductase"/>
</dbReference>
<protein>
    <submittedName>
        <fullName evidence="2">General stress protein 69</fullName>
        <ecNumber evidence="2">1.1.1.-</ecNumber>
    </submittedName>
</protein>
<dbReference type="GO" id="GO:0016491">
    <property type="term" value="F:oxidoreductase activity"/>
    <property type="evidence" value="ECO:0007669"/>
    <property type="project" value="UniProtKB-KW"/>
</dbReference>
<dbReference type="PANTHER" id="PTHR43312">
    <property type="entry name" value="D-THREO-ALDOSE 1-DEHYDROGENASE"/>
    <property type="match status" value="1"/>
</dbReference>
<dbReference type="EC" id="1.1.1.-" evidence="2"/>
<organism evidence="2 3">
    <name type="scientific">Bythopirellula goksoeyrii</name>
    <dbReference type="NCBI Taxonomy" id="1400387"/>
    <lineage>
        <taxon>Bacteria</taxon>
        <taxon>Pseudomonadati</taxon>
        <taxon>Planctomycetota</taxon>
        <taxon>Planctomycetia</taxon>
        <taxon>Pirellulales</taxon>
        <taxon>Lacipirellulaceae</taxon>
        <taxon>Bythopirellula</taxon>
    </lineage>
</organism>
<dbReference type="Gene3D" id="3.20.20.100">
    <property type="entry name" value="NADP-dependent oxidoreductase domain"/>
    <property type="match status" value="1"/>
</dbReference>
<dbReference type="Pfam" id="PF00248">
    <property type="entry name" value="Aldo_ket_red"/>
    <property type="match status" value="1"/>
</dbReference>
<dbReference type="EMBL" id="CP042913">
    <property type="protein sequence ID" value="QEG37270.1"/>
    <property type="molecule type" value="Genomic_DNA"/>
</dbReference>